<gene>
    <name evidence="1" type="ORF">F0562_021004</name>
</gene>
<evidence type="ECO:0000313" key="2">
    <source>
        <dbReference type="Proteomes" id="UP000325577"/>
    </source>
</evidence>
<dbReference type="Proteomes" id="UP000325577">
    <property type="component" value="Linkage Group LG11"/>
</dbReference>
<sequence length="140" mass="15639">MSISIEGNTCLHDSQLWKLCKEDRASFSIVKLKQGLKHKSNVECSSQLLRLSCTYSQWLNWLHYPHSAPVGEGYFPGFEVETDGMLTFKRYGGTLQLDLHANMELVACYRNVPLATLAGARKVSPISSGSISHRSSILYS</sequence>
<keyword evidence="2" id="KW-1185">Reference proteome</keyword>
<dbReference type="EMBL" id="CM018034">
    <property type="protein sequence ID" value="KAA8543501.1"/>
    <property type="molecule type" value="Genomic_DNA"/>
</dbReference>
<proteinExistence type="predicted"/>
<evidence type="ECO:0000313" key="1">
    <source>
        <dbReference type="EMBL" id="KAA8543501.1"/>
    </source>
</evidence>
<protein>
    <submittedName>
        <fullName evidence="1">Uncharacterized protein</fullName>
    </submittedName>
</protein>
<dbReference type="OrthoDB" id="19141at2759"/>
<organism evidence="1 2">
    <name type="scientific">Nyssa sinensis</name>
    <dbReference type="NCBI Taxonomy" id="561372"/>
    <lineage>
        <taxon>Eukaryota</taxon>
        <taxon>Viridiplantae</taxon>
        <taxon>Streptophyta</taxon>
        <taxon>Embryophyta</taxon>
        <taxon>Tracheophyta</taxon>
        <taxon>Spermatophyta</taxon>
        <taxon>Magnoliopsida</taxon>
        <taxon>eudicotyledons</taxon>
        <taxon>Gunneridae</taxon>
        <taxon>Pentapetalae</taxon>
        <taxon>asterids</taxon>
        <taxon>Cornales</taxon>
        <taxon>Nyssaceae</taxon>
        <taxon>Nyssa</taxon>
    </lineage>
</organism>
<accession>A0A5J5BQN4</accession>
<reference evidence="1 2" key="1">
    <citation type="submission" date="2019-09" db="EMBL/GenBank/DDBJ databases">
        <title>A chromosome-level genome assembly of the Chinese tupelo Nyssa sinensis.</title>
        <authorList>
            <person name="Yang X."/>
            <person name="Kang M."/>
            <person name="Yang Y."/>
            <person name="Xiong H."/>
            <person name="Wang M."/>
            <person name="Zhang Z."/>
            <person name="Wang Z."/>
            <person name="Wu H."/>
            <person name="Ma T."/>
            <person name="Liu J."/>
            <person name="Xi Z."/>
        </authorList>
    </citation>
    <scope>NUCLEOTIDE SEQUENCE [LARGE SCALE GENOMIC DNA]</scope>
    <source>
        <strain evidence="1">J267</strain>
        <tissue evidence="1">Leaf</tissue>
    </source>
</reference>
<dbReference type="AlphaFoldDB" id="A0A5J5BQN4"/>
<name>A0A5J5BQN4_9ASTE</name>